<dbReference type="CDD" id="cd02803">
    <property type="entry name" value="OYE_like_FMN_family"/>
    <property type="match status" value="1"/>
</dbReference>
<comment type="similarity">
    <text evidence="3">In the N-terminal section; belongs to the NADH:flavin oxidoreductase/NADH oxidase family.</text>
</comment>
<reference evidence="13" key="1">
    <citation type="submission" date="2017-07" db="EMBL/GenBank/DDBJ databases">
        <authorList>
            <person name="Varghese N."/>
            <person name="Submissions S."/>
        </authorList>
    </citation>
    <scope>NUCLEOTIDE SEQUENCE [LARGE SCALE GENOMIC DNA]</scope>
    <source>
        <strain evidence="13">NLAE-zl-C134</strain>
    </source>
</reference>
<keyword evidence="5" id="KW-0288">FMN</keyword>
<keyword evidence="9" id="KW-0411">Iron-sulfur</keyword>
<dbReference type="InterPro" id="IPR051793">
    <property type="entry name" value="NADH:flavin_oxidoreductase"/>
</dbReference>
<dbReference type="Gene3D" id="3.40.50.720">
    <property type="entry name" value="NAD(P)-binding Rossmann-like Domain"/>
    <property type="match status" value="1"/>
</dbReference>
<keyword evidence="6" id="KW-0479">Metal-binding</keyword>
<dbReference type="Pfam" id="PF00724">
    <property type="entry name" value="Oxidored_FMN"/>
    <property type="match status" value="1"/>
</dbReference>
<organism evidence="12 13">
    <name type="scientific">Faecalicatena contorta</name>
    <dbReference type="NCBI Taxonomy" id="39482"/>
    <lineage>
        <taxon>Bacteria</taxon>
        <taxon>Bacillati</taxon>
        <taxon>Bacillota</taxon>
        <taxon>Clostridia</taxon>
        <taxon>Lachnospirales</taxon>
        <taxon>Lachnospiraceae</taxon>
        <taxon>Faecalicatena</taxon>
    </lineage>
</organism>
<dbReference type="GO" id="GO:0051536">
    <property type="term" value="F:iron-sulfur cluster binding"/>
    <property type="evidence" value="ECO:0007669"/>
    <property type="project" value="UniProtKB-KW"/>
</dbReference>
<dbReference type="PANTHER" id="PTHR42917:SF2">
    <property type="entry name" value="2,4-DIENOYL-COA REDUCTASE [(2E)-ENOYL-COA-PRODUCING]"/>
    <property type="match status" value="1"/>
</dbReference>
<proteinExistence type="inferred from homology"/>
<dbReference type="PANTHER" id="PTHR42917">
    <property type="entry name" value="2,4-DIENOYL-COA REDUCTASE"/>
    <property type="match status" value="1"/>
</dbReference>
<dbReference type="Pfam" id="PF07992">
    <property type="entry name" value="Pyr_redox_2"/>
    <property type="match status" value="1"/>
</dbReference>
<dbReference type="GO" id="GO:0010181">
    <property type="term" value="F:FMN binding"/>
    <property type="evidence" value="ECO:0007669"/>
    <property type="project" value="InterPro"/>
</dbReference>
<comment type="cofactor">
    <cofactor evidence="2">
        <name>[4Fe-4S] cluster</name>
        <dbReference type="ChEBI" id="CHEBI:49883"/>
    </cofactor>
</comment>
<evidence type="ECO:0000313" key="13">
    <source>
        <dbReference type="Proteomes" id="UP000254051"/>
    </source>
</evidence>
<evidence type="ECO:0000256" key="4">
    <source>
        <dbReference type="ARBA" id="ARBA00022630"/>
    </source>
</evidence>
<evidence type="ECO:0000256" key="5">
    <source>
        <dbReference type="ARBA" id="ARBA00022643"/>
    </source>
</evidence>
<evidence type="ECO:0000256" key="6">
    <source>
        <dbReference type="ARBA" id="ARBA00022723"/>
    </source>
</evidence>
<dbReference type="PRINTS" id="PR00368">
    <property type="entry name" value="FADPNR"/>
</dbReference>
<dbReference type="Gene3D" id="3.20.20.70">
    <property type="entry name" value="Aldolase class I"/>
    <property type="match status" value="1"/>
</dbReference>
<name>A0A316A0T5_9FIRM</name>
<dbReference type="AlphaFoldDB" id="A0A316A0T5"/>
<dbReference type="InterPro" id="IPR023753">
    <property type="entry name" value="FAD/NAD-binding_dom"/>
</dbReference>
<dbReference type="GO" id="GO:0046872">
    <property type="term" value="F:metal ion binding"/>
    <property type="evidence" value="ECO:0007669"/>
    <property type="project" value="UniProtKB-KW"/>
</dbReference>
<evidence type="ECO:0000256" key="8">
    <source>
        <dbReference type="ARBA" id="ARBA00023004"/>
    </source>
</evidence>
<dbReference type="RefSeq" id="WP_109708882.1">
    <property type="nucleotide sequence ID" value="NZ_QGDS01000002.1"/>
</dbReference>
<keyword evidence="7" id="KW-0560">Oxidoreductase</keyword>
<evidence type="ECO:0000259" key="11">
    <source>
        <dbReference type="Pfam" id="PF07992"/>
    </source>
</evidence>
<dbReference type="InterPro" id="IPR013785">
    <property type="entry name" value="Aldolase_TIM"/>
</dbReference>
<dbReference type="EMBL" id="UHJJ01000002">
    <property type="protein sequence ID" value="SUQ12851.1"/>
    <property type="molecule type" value="Genomic_DNA"/>
</dbReference>
<protein>
    <submittedName>
        <fullName evidence="12">2,4-dienoyl-CoA reductase</fullName>
    </submittedName>
</protein>
<dbReference type="SUPFAM" id="SSF51905">
    <property type="entry name" value="FAD/NAD(P)-binding domain"/>
    <property type="match status" value="1"/>
</dbReference>
<dbReference type="GO" id="GO:0016491">
    <property type="term" value="F:oxidoreductase activity"/>
    <property type="evidence" value="ECO:0007669"/>
    <property type="project" value="UniProtKB-KW"/>
</dbReference>
<sequence>MKFKNMFTPIQIGPMTVKNRFVVPPMGNNFANTDGTWSDQSVAYYAERAKGQFGLITIEATVVHDGAKGGPKKPCLYDDSSIPSLAEIAEACHAEGAKLSIQLQNAGPEGNAKNAGAPTQAATSIASVLGKDIPQEVPTAQVYELVKGYGDAAERAMKAGVDAVEIHMAHGYLVNSFISPRMNKRVDEFGGSFENRMRFPRLIVEEVKRRVGDKVAILARINGSDEVLGGVDVHDSAAIAAYLEECGVQCLHISRAVHIKDEYMWAPTTIHGGFSADIVTEIKKAVSIPVITVGRFTEPQFAELLVKEERTDLVAFGRQSLADPHMPRKAMEDKLEDMIPCIACLQGCVVNMFKGEPICCLVNPFLGHEAKGYPKAEKAKKVMVIGGGVGGLCAAFICAERGHDVTLYETSEKLGGNMRLAAYPPGKGDITNMVRSYIVKCEKAGVKFVMNTEVTLDMVKAEKPDAVFVATGAKTLILPIEGIDNPAIIHGSDILEGKKKAGRKVLVVGGGMVGGETAAFLGEQQHDVTVIEFRDAVGADVISEHRKYLMKDFEEYKIKEITSAKVCKFFEDGVEYESPDGSRHEVRGFDSVILSMGFRNYNPFEEQLEELGQEVYVIGDAIRARRALDATQEAYKAAMQV</sequence>
<dbReference type="OrthoDB" id="9772736at2"/>
<accession>A0A316A0T5</accession>
<evidence type="ECO:0000259" key="10">
    <source>
        <dbReference type="Pfam" id="PF00724"/>
    </source>
</evidence>
<feature type="domain" description="NADH:flavin oxidoreductase/NADH oxidase N-terminal" evidence="10">
    <location>
        <begin position="6"/>
        <end position="332"/>
    </location>
</feature>
<dbReference type="Gene3D" id="3.50.50.60">
    <property type="entry name" value="FAD/NAD(P)-binding domain"/>
    <property type="match status" value="1"/>
</dbReference>
<dbReference type="Proteomes" id="UP000254051">
    <property type="component" value="Unassembled WGS sequence"/>
</dbReference>
<comment type="cofactor">
    <cofactor evidence="1">
        <name>FMN</name>
        <dbReference type="ChEBI" id="CHEBI:58210"/>
    </cofactor>
</comment>
<evidence type="ECO:0000256" key="9">
    <source>
        <dbReference type="ARBA" id="ARBA00023014"/>
    </source>
</evidence>
<keyword evidence="8" id="KW-0408">Iron</keyword>
<evidence type="ECO:0000256" key="3">
    <source>
        <dbReference type="ARBA" id="ARBA00011048"/>
    </source>
</evidence>
<evidence type="ECO:0000256" key="7">
    <source>
        <dbReference type="ARBA" id="ARBA00023002"/>
    </source>
</evidence>
<keyword evidence="4" id="KW-0285">Flavoprotein</keyword>
<evidence type="ECO:0000256" key="1">
    <source>
        <dbReference type="ARBA" id="ARBA00001917"/>
    </source>
</evidence>
<dbReference type="SUPFAM" id="SSF51395">
    <property type="entry name" value="FMN-linked oxidoreductases"/>
    <property type="match status" value="1"/>
</dbReference>
<dbReference type="InterPro" id="IPR001155">
    <property type="entry name" value="OxRdtase_FMN_N"/>
</dbReference>
<dbReference type="InterPro" id="IPR036188">
    <property type="entry name" value="FAD/NAD-bd_sf"/>
</dbReference>
<keyword evidence="13" id="KW-1185">Reference proteome</keyword>
<evidence type="ECO:0000256" key="2">
    <source>
        <dbReference type="ARBA" id="ARBA00001966"/>
    </source>
</evidence>
<feature type="domain" description="FAD/NAD(P)-binding" evidence="11">
    <location>
        <begin position="380"/>
        <end position="605"/>
    </location>
</feature>
<gene>
    <name evidence="12" type="ORF">SAMN05216529_10266</name>
</gene>
<evidence type="ECO:0000313" key="12">
    <source>
        <dbReference type="EMBL" id="SUQ12851.1"/>
    </source>
</evidence>